<evidence type="ECO:0000256" key="1">
    <source>
        <dbReference type="SAM" id="MobiDB-lite"/>
    </source>
</evidence>
<keyword evidence="2" id="KW-0812">Transmembrane</keyword>
<feature type="transmembrane region" description="Helical" evidence="2">
    <location>
        <begin position="160"/>
        <end position="181"/>
    </location>
</feature>
<dbReference type="EMBL" id="BMMS01000008">
    <property type="protein sequence ID" value="GGO86156.1"/>
    <property type="molecule type" value="Genomic_DNA"/>
</dbReference>
<reference evidence="3" key="2">
    <citation type="submission" date="2020-09" db="EMBL/GenBank/DDBJ databases">
        <authorList>
            <person name="Sun Q."/>
            <person name="Zhou Y."/>
        </authorList>
    </citation>
    <scope>NUCLEOTIDE SEQUENCE</scope>
    <source>
        <strain evidence="3">CGMCC 4.7201</strain>
    </source>
</reference>
<dbReference type="Pfam" id="PF17258">
    <property type="entry name" value="DUF5324"/>
    <property type="match status" value="1"/>
</dbReference>
<feature type="region of interest" description="Disordered" evidence="1">
    <location>
        <begin position="197"/>
        <end position="244"/>
    </location>
</feature>
<gene>
    <name evidence="3" type="ORF">GCM10012280_21600</name>
</gene>
<keyword evidence="4" id="KW-1185">Reference proteome</keyword>
<protein>
    <submittedName>
        <fullName evidence="3">Uncharacterized protein</fullName>
    </submittedName>
</protein>
<dbReference type="AlphaFoldDB" id="A0A917ZNR4"/>
<organism evidence="3 4">
    <name type="scientific">Wenjunlia tyrosinilytica</name>
    <dbReference type="NCBI Taxonomy" id="1544741"/>
    <lineage>
        <taxon>Bacteria</taxon>
        <taxon>Bacillati</taxon>
        <taxon>Actinomycetota</taxon>
        <taxon>Actinomycetes</taxon>
        <taxon>Kitasatosporales</taxon>
        <taxon>Streptomycetaceae</taxon>
        <taxon>Wenjunlia</taxon>
    </lineage>
</organism>
<sequence>MTRFADYVDSAGVRAAAEEKYQQLAPRAKKSVRHAAEVVAPYAGTAKETAVQYAGEARQRLAPKVSSAVDQARDALPPRVEHAVDTAAKRTRSTVRQAADYTVPRVEHAVGTALAATEPVREEAVARTAAAVAALRGQVSVAEIEKAVRKRRRRARRGRAAKRLVVIGLVAGGGIAAWKWWNRQTNPEWLVEAPEATEVSDRYSGGASSRTTFDSVDGTGPVVPDPEVQAKQAEADDRKKKPPA</sequence>
<keyword evidence="2" id="KW-0472">Membrane</keyword>
<accession>A0A917ZNR4</accession>
<proteinExistence type="predicted"/>
<dbReference type="InterPro" id="IPR035214">
    <property type="entry name" value="DUF5324"/>
</dbReference>
<comment type="caution">
    <text evidence="3">The sequence shown here is derived from an EMBL/GenBank/DDBJ whole genome shotgun (WGS) entry which is preliminary data.</text>
</comment>
<name>A0A917ZNR4_9ACTN</name>
<keyword evidence="2" id="KW-1133">Transmembrane helix</keyword>
<reference evidence="3" key="1">
    <citation type="journal article" date="2014" name="Int. J. Syst. Evol. Microbiol.">
        <title>Complete genome sequence of Corynebacterium casei LMG S-19264T (=DSM 44701T), isolated from a smear-ripened cheese.</title>
        <authorList>
            <consortium name="US DOE Joint Genome Institute (JGI-PGF)"/>
            <person name="Walter F."/>
            <person name="Albersmeier A."/>
            <person name="Kalinowski J."/>
            <person name="Ruckert C."/>
        </authorList>
    </citation>
    <scope>NUCLEOTIDE SEQUENCE</scope>
    <source>
        <strain evidence="3">CGMCC 4.7201</strain>
    </source>
</reference>
<evidence type="ECO:0000256" key="2">
    <source>
        <dbReference type="SAM" id="Phobius"/>
    </source>
</evidence>
<dbReference type="Proteomes" id="UP000641932">
    <property type="component" value="Unassembled WGS sequence"/>
</dbReference>
<dbReference type="RefSeq" id="WP_373286992.1">
    <property type="nucleotide sequence ID" value="NZ_BMMS01000008.1"/>
</dbReference>
<feature type="compositionally biased region" description="Basic and acidic residues" evidence="1">
    <location>
        <begin position="233"/>
        <end position="244"/>
    </location>
</feature>
<evidence type="ECO:0000313" key="4">
    <source>
        <dbReference type="Proteomes" id="UP000641932"/>
    </source>
</evidence>
<evidence type="ECO:0000313" key="3">
    <source>
        <dbReference type="EMBL" id="GGO86156.1"/>
    </source>
</evidence>